<gene>
    <name evidence="16" type="ORF">FA13DRAFT_1602234</name>
</gene>
<accession>A0A4Y7S020</accession>
<dbReference type="AlphaFoldDB" id="A0A4Y7S020"/>
<dbReference type="InterPro" id="IPR017907">
    <property type="entry name" value="Znf_RING_CS"/>
</dbReference>
<evidence type="ECO:0000313" key="17">
    <source>
        <dbReference type="Proteomes" id="UP000298030"/>
    </source>
</evidence>
<organism evidence="16 17">
    <name type="scientific">Coprinellus micaceus</name>
    <name type="common">Glistening ink-cap mushroom</name>
    <name type="synonym">Coprinus micaceus</name>
    <dbReference type="NCBI Taxonomy" id="71717"/>
    <lineage>
        <taxon>Eukaryota</taxon>
        <taxon>Fungi</taxon>
        <taxon>Dikarya</taxon>
        <taxon>Basidiomycota</taxon>
        <taxon>Agaricomycotina</taxon>
        <taxon>Agaricomycetes</taxon>
        <taxon>Agaricomycetidae</taxon>
        <taxon>Agaricales</taxon>
        <taxon>Agaricineae</taxon>
        <taxon>Psathyrellaceae</taxon>
        <taxon>Coprinellus</taxon>
    </lineage>
</organism>
<dbReference type="InterPro" id="IPR014905">
    <property type="entry name" value="HIRAN"/>
</dbReference>
<reference evidence="16 17" key="1">
    <citation type="journal article" date="2019" name="Nat. Ecol. Evol.">
        <title>Megaphylogeny resolves global patterns of mushroom evolution.</title>
        <authorList>
            <person name="Varga T."/>
            <person name="Krizsan K."/>
            <person name="Foldi C."/>
            <person name="Dima B."/>
            <person name="Sanchez-Garcia M."/>
            <person name="Sanchez-Ramirez S."/>
            <person name="Szollosi G.J."/>
            <person name="Szarkandi J.G."/>
            <person name="Papp V."/>
            <person name="Albert L."/>
            <person name="Andreopoulos W."/>
            <person name="Angelini C."/>
            <person name="Antonin V."/>
            <person name="Barry K.W."/>
            <person name="Bougher N.L."/>
            <person name="Buchanan P."/>
            <person name="Buyck B."/>
            <person name="Bense V."/>
            <person name="Catcheside P."/>
            <person name="Chovatia M."/>
            <person name="Cooper J."/>
            <person name="Damon W."/>
            <person name="Desjardin D."/>
            <person name="Finy P."/>
            <person name="Geml J."/>
            <person name="Haridas S."/>
            <person name="Hughes K."/>
            <person name="Justo A."/>
            <person name="Karasinski D."/>
            <person name="Kautmanova I."/>
            <person name="Kiss B."/>
            <person name="Kocsube S."/>
            <person name="Kotiranta H."/>
            <person name="LaButti K.M."/>
            <person name="Lechner B.E."/>
            <person name="Liimatainen K."/>
            <person name="Lipzen A."/>
            <person name="Lukacs Z."/>
            <person name="Mihaltcheva S."/>
            <person name="Morgado L.N."/>
            <person name="Niskanen T."/>
            <person name="Noordeloos M.E."/>
            <person name="Ohm R.A."/>
            <person name="Ortiz-Santana B."/>
            <person name="Ovrebo C."/>
            <person name="Racz N."/>
            <person name="Riley R."/>
            <person name="Savchenko A."/>
            <person name="Shiryaev A."/>
            <person name="Soop K."/>
            <person name="Spirin V."/>
            <person name="Szebenyi C."/>
            <person name="Tomsovsky M."/>
            <person name="Tulloss R.E."/>
            <person name="Uehling J."/>
            <person name="Grigoriev I.V."/>
            <person name="Vagvolgyi C."/>
            <person name="Papp T."/>
            <person name="Martin F.M."/>
            <person name="Miettinen O."/>
            <person name="Hibbett D.S."/>
            <person name="Nagy L.G."/>
        </authorList>
    </citation>
    <scope>NUCLEOTIDE SEQUENCE [LARGE SCALE GENOMIC DNA]</scope>
    <source>
        <strain evidence="16 17">FP101781</strain>
    </source>
</reference>
<dbReference type="Proteomes" id="UP000298030">
    <property type="component" value="Unassembled WGS sequence"/>
</dbReference>
<evidence type="ECO:0000256" key="8">
    <source>
        <dbReference type="ARBA" id="ARBA00022833"/>
    </source>
</evidence>
<evidence type="ECO:0000256" key="2">
    <source>
        <dbReference type="ARBA" id="ARBA00007025"/>
    </source>
</evidence>
<dbReference type="InterPro" id="IPR014001">
    <property type="entry name" value="Helicase_ATP-bd"/>
</dbReference>
<evidence type="ECO:0000256" key="10">
    <source>
        <dbReference type="ARBA" id="ARBA00023242"/>
    </source>
</evidence>
<dbReference type="PROSITE" id="PS50089">
    <property type="entry name" value="ZF_RING_2"/>
    <property type="match status" value="1"/>
</dbReference>
<dbReference type="SMART" id="SM00487">
    <property type="entry name" value="DEXDc"/>
    <property type="match status" value="1"/>
</dbReference>
<evidence type="ECO:0000256" key="4">
    <source>
        <dbReference type="ARBA" id="ARBA00022741"/>
    </source>
</evidence>
<dbReference type="STRING" id="71717.A0A4Y7S020"/>
<evidence type="ECO:0000256" key="6">
    <source>
        <dbReference type="ARBA" id="ARBA00022801"/>
    </source>
</evidence>
<dbReference type="InterPro" id="IPR001841">
    <property type="entry name" value="Znf_RING"/>
</dbReference>
<dbReference type="InterPro" id="IPR013083">
    <property type="entry name" value="Znf_RING/FYVE/PHD"/>
</dbReference>
<dbReference type="InterPro" id="IPR049730">
    <property type="entry name" value="SNF2/RAD54-like_C"/>
</dbReference>
<evidence type="ECO:0000256" key="1">
    <source>
        <dbReference type="ARBA" id="ARBA00004123"/>
    </source>
</evidence>
<dbReference type="Pfam" id="PF00271">
    <property type="entry name" value="Helicase_C"/>
    <property type="match status" value="1"/>
</dbReference>
<name>A0A4Y7S020_COPMI</name>
<comment type="subcellular location">
    <subcellularLocation>
        <location evidence="1">Nucleus</location>
    </subcellularLocation>
</comment>
<keyword evidence="4" id="KW-0547">Nucleotide-binding</keyword>
<dbReference type="GO" id="GO:0003676">
    <property type="term" value="F:nucleic acid binding"/>
    <property type="evidence" value="ECO:0007669"/>
    <property type="project" value="InterPro"/>
</dbReference>
<dbReference type="Pfam" id="PF08797">
    <property type="entry name" value="HIRAN"/>
    <property type="match status" value="1"/>
</dbReference>
<dbReference type="GO" id="GO:0008270">
    <property type="term" value="F:zinc ion binding"/>
    <property type="evidence" value="ECO:0007669"/>
    <property type="project" value="UniProtKB-KW"/>
</dbReference>
<dbReference type="InterPro" id="IPR027417">
    <property type="entry name" value="P-loop_NTPase"/>
</dbReference>
<dbReference type="Gene3D" id="3.30.70.2330">
    <property type="match status" value="1"/>
</dbReference>
<dbReference type="GO" id="GO:0005634">
    <property type="term" value="C:nucleus"/>
    <property type="evidence" value="ECO:0007669"/>
    <property type="project" value="UniProtKB-SubCell"/>
</dbReference>
<feature type="non-terminal residue" evidence="16">
    <location>
        <position position="1"/>
    </location>
</feature>
<evidence type="ECO:0000256" key="11">
    <source>
        <dbReference type="PROSITE-ProRule" id="PRU00175"/>
    </source>
</evidence>
<dbReference type="GO" id="GO:0016818">
    <property type="term" value="F:hydrolase activity, acting on acid anhydrides, in phosphorus-containing anhydrides"/>
    <property type="evidence" value="ECO:0007669"/>
    <property type="project" value="InterPro"/>
</dbReference>
<dbReference type="Gene3D" id="3.40.50.300">
    <property type="entry name" value="P-loop containing nucleotide triphosphate hydrolases"/>
    <property type="match status" value="1"/>
</dbReference>
<feature type="compositionally biased region" description="Polar residues" evidence="12">
    <location>
        <begin position="157"/>
        <end position="180"/>
    </location>
</feature>
<keyword evidence="17" id="KW-1185">Reference proteome</keyword>
<comment type="similarity">
    <text evidence="2">Belongs to the SNF2/RAD54 helicase family.</text>
</comment>
<evidence type="ECO:0000256" key="12">
    <source>
        <dbReference type="SAM" id="MobiDB-lite"/>
    </source>
</evidence>
<sequence length="884" mass="97037">ELVGAHHFRGAASSGEVVLLVRDPLNPYGSHTVQVKDVNQIMIGYLPGETALRLSSLMDQNEITVEGVVKRGGHAIRRSSTSRTLHFYGHPHDCSTVIPKLPLGTHIAPSLQKANVNSQSFSVTKTDRVGAVPGASRSSGAGYGNFAAAAPVLNARPSDQSVSHAVNQQPRRAGDRQQTAPKVAELQRILALKKAELEGAGLRASLVDKICTNDDILKLPVHADPPSMSQGNLTVDLLRHQKQALQWCIEKENPVLPSTEAEPPVQFWEVRKHASGKLAPEVATKTAQQAKPVLGKGALFGDAMGLGKTLTMISLVLATQNDSTPNEFSKATLIVAPVSVIQNWEKQISEHVVPGKLSYYVYYGRTRKGVSANDLQKHDIVITTYHSVSREHLKSLEVGGTKTAESLLLRVAWKASIISVILDEGHEIRNPTTKIAKAVVALTADRRWVLSGTPIVNTPKDIGSMLTFLRICRPLDHEDLFKRLLLRPLTNGDPSGAELLTALMAHICLRRTKEMQDANGTALVDLPPVETITVLVTLSEEVHRLYDQLEEISANRVQSILSSTSSTASQCNVLTMLTRLRQFVLHPGLIPANYLDELKKAEAGAVEIRAGPFTPEEKSKLQEALHRAVEECEECPLCFDVLRDDAVITTCAHSFCSDCITESIRHGGCCPMDRRKLTVADIIQRSPQMDLAPGPRTSIETAQAYVGSSAKIEELVQLLSHIPHDEKSLVFSQFTSFLDKIAAALESERIPFVRFSGAISEKERRKIVDKFSVPIGPVPRLGSQNPRVMLISLKAGSLGLNLTAANHVFLMDPWWQEAIESQATDRVNRIGQKKPVRIYRLIARDTVESKVLRIQERKRALIKGAFSGTKNKEVQRSQKEARLQ</sequence>
<dbReference type="InterPro" id="IPR050628">
    <property type="entry name" value="SNF2_RAD54_helicase_TF"/>
</dbReference>
<dbReference type="GO" id="GO:0004386">
    <property type="term" value="F:helicase activity"/>
    <property type="evidence" value="ECO:0007669"/>
    <property type="project" value="UniProtKB-KW"/>
</dbReference>
<dbReference type="GO" id="GO:0006281">
    <property type="term" value="P:DNA repair"/>
    <property type="evidence" value="ECO:0007669"/>
    <property type="project" value="TreeGrafter"/>
</dbReference>
<comment type="caution">
    <text evidence="16">The sequence shown here is derived from an EMBL/GenBank/DDBJ whole genome shotgun (WGS) entry which is preliminary data.</text>
</comment>
<feature type="domain" description="Helicase ATP-binding" evidence="14">
    <location>
        <begin position="289"/>
        <end position="472"/>
    </location>
</feature>
<dbReference type="SMART" id="SM00184">
    <property type="entry name" value="RING"/>
    <property type="match status" value="1"/>
</dbReference>
<feature type="domain" description="RING-type" evidence="13">
    <location>
        <begin position="635"/>
        <end position="674"/>
    </location>
</feature>
<keyword evidence="8" id="KW-0862">Zinc</keyword>
<evidence type="ECO:0000256" key="3">
    <source>
        <dbReference type="ARBA" id="ARBA00022723"/>
    </source>
</evidence>
<dbReference type="InterPro" id="IPR001650">
    <property type="entry name" value="Helicase_C-like"/>
</dbReference>
<feature type="domain" description="Helicase C-terminal" evidence="15">
    <location>
        <begin position="714"/>
        <end position="873"/>
    </location>
</feature>
<dbReference type="InterPro" id="IPR038718">
    <property type="entry name" value="SNF2-like_sf"/>
</dbReference>
<dbReference type="OrthoDB" id="448448at2759"/>
<evidence type="ECO:0000313" key="16">
    <source>
        <dbReference type="EMBL" id="TEB14595.1"/>
    </source>
</evidence>
<evidence type="ECO:0000259" key="14">
    <source>
        <dbReference type="PROSITE" id="PS51192"/>
    </source>
</evidence>
<dbReference type="SMART" id="SM00910">
    <property type="entry name" value="HIRAN"/>
    <property type="match status" value="1"/>
</dbReference>
<dbReference type="PROSITE" id="PS51194">
    <property type="entry name" value="HELICASE_CTER"/>
    <property type="match status" value="1"/>
</dbReference>
<dbReference type="GO" id="GO:0008094">
    <property type="term" value="F:ATP-dependent activity, acting on DNA"/>
    <property type="evidence" value="ECO:0007669"/>
    <property type="project" value="TreeGrafter"/>
</dbReference>
<feature type="non-terminal residue" evidence="16">
    <location>
        <position position="884"/>
    </location>
</feature>
<dbReference type="Pfam" id="PF00176">
    <property type="entry name" value="SNF2-rel_dom"/>
    <property type="match status" value="1"/>
</dbReference>
<dbReference type="Gene3D" id="3.40.50.10810">
    <property type="entry name" value="Tandem AAA-ATPase domain"/>
    <property type="match status" value="1"/>
</dbReference>
<proteinExistence type="inferred from homology"/>
<evidence type="ECO:0000256" key="5">
    <source>
        <dbReference type="ARBA" id="ARBA00022771"/>
    </source>
</evidence>
<dbReference type="PANTHER" id="PTHR45626:SF17">
    <property type="entry name" value="HELICASE-LIKE TRANSCRIPTION FACTOR"/>
    <property type="match status" value="1"/>
</dbReference>
<keyword evidence="5 11" id="KW-0863">Zinc-finger</keyword>
<keyword evidence="6" id="KW-0378">Hydrolase</keyword>
<dbReference type="CDD" id="cd18793">
    <property type="entry name" value="SF2_C_SNF"/>
    <property type="match status" value="1"/>
</dbReference>
<dbReference type="PROSITE" id="PS00518">
    <property type="entry name" value="ZF_RING_1"/>
    <property type="match status" value="1"/>
</dbReference>
<dbReference type="GO" id="GO:0005524">
    <property type="term" value="F:ATP binding"/>
    <property type="evidence" value="ECO:0007669"/>
    <property type="project" value="UniProtKB-KW"/>
</dbReference>
<dbReference type="PANTHER" id="PTHR45626">
    <property type="entry name" value="TRANSCRIPTION TERMINATION FACTOR 2-RELATED"/>
    <property type="match status" value="1"/>
</dbReference>
<keyword evidence="9" id="KW-0067">ATP-binding</keyword>
<dbReference type="Gene3D" id="3.30.40.10">
    <property type="entry name" value="Zinc/RING finger domain, C3HC4 (zinc finger)"/>
    <property type="match status" value="1"/>
</dbReference>
<dbReference type="SMART" id="SM00490">
    <property type="entry name" value="HELICc"/>
    <property type="match status" value="1"/>
</dbReference>
<dbReference type="SUPFAM" id="SSF57850">
    <property type="entry name" value="RING/U-box"/>
    <property type="match status" value="1"/>
</dbReference>
<dbReference type="InterPro" id="IPR000330">
    <property type="entry name" value="SNF2_N"/>
</dbReference>
<evidence type="ECO:0000256" key="9">
    <source>
        <dbReference type="ARBA" id="ARBA00022840"/>
    </source>
</evidence>
<keyword evidence="7" id="KW-0347">Helicase</keyword>
<dbReference type="PROSITE" id="PS51192">
    <property type="entry name" value="HELICASE_ATP_BIND_1"/>
    <property type="match status" value="1"/>
</dbReference>
<keyword evidence="10" id="KW-0539">Nucleus</keyword>
<dbReference type="EMBL" id="QPFP01000385">
    <property type="protein sequence ID" value="TEB14595.1"/>
    <property type="molecule type" value="Genomic_DNA"/>
</dbReference>
<dbReference type="Pfam" id="PF13923">
    <property type="entry name" value="zf-C3HC4_2"/>
    <property type="match status" value="1"/>
</dbReference>
<dbReference type="SUPFAM" id="SSF52540">
    <property type="entry name" value="P-loop containing nucleoside triphosphate hydrolases"/>
    <property type="match status" value="2"/>
</dbReference>
<feature type="region of interest" description="Disordered" evidence="12">
    <location>
        <begin position="157"/>
        <end position="181"/>
    </location>
</feature>
<evidence type="ECO:0000259" key="13">
    <source>
        <dbReference type="PROSITE" id="PS50089"/>
    </source>
</evidence>
<evidence type="ECO:0000259" key="15">
    <source>
        <dbReference type="PROSITE" id="PS51194"/>
    </source>
</evidence>
<keyword evidence="3" id="KW-0479">Metal-binding</keyword>
<protein>
    <submittedName>
        <fullName evidence="16">Uncharacterized protein</fullName>
    </submittedName>
</protein>
<evidence type="ECO:0000256" key="7">
    <source>
        <dbReference type="ARBA" id="ARBA00022806"/>
    </source>
</evidence>